<dbReference type="CDD" id="cd05271">
    <property type="entry name" value="NDUFA9_like_SDR_a"/>
    <property type="match status" value="1"/>
</dbReference>
<comment type="caution">
    <text evidence="2">The sequence shown here is derived from an EMBL/GenBank/DDBJ whole genome shotgun (WGS) entry which is preliminary data.</text>
</comment>
<dbReference type="Proteomes" id="UP001595799">
    <property type="component" value="Unassembled WGS sequence"/>
</dbReference>
<dbReference type="InterPro" id="IPR001509">
    <property type="entry name" value="Epimerase_deHydtase"/>
</dbReference>
<name>A0ABV8UKP9_9PROT</name>
<dbReference type="Gene3D" id="3.40.50.720">
    <property type="entry name" value="NAD(P)-binding Rossmann-like Domain"/>
    <property type="match status" value="1"/>
</dbReference>
<gene>
    <name evidence="2" type="ORF">ACFOW6_05750</name>
</gene>
<sequence length="313" mass="33850">MAQGTVTIFGGSGFIGRYIVERLADQGWTIRVAVRRPQRAQFLKPLGNVGQIVPIPCDLNSSAAIRSALEGVDAAINLVGIMQESGSQNFSNLQSQGARLIAETAAELGIGAFVQMSAIGASEESGSEYARTKAAGEEAVRKALPDAVILRPSVVFGPEDDFFNRFAVMARLSPFLPLIGGGHTRFQPVYVGDVADAAVFTLQEPKCYGKFYELGGPRIYSFRELMELMLKAIRRKRLLVPVPFGMASIMGSVAQLLPFAPITADQVELLKSDNVVSDNALTLESLGIEKHSAEVIIPTYLDRYRPGGRFNPN</sequence>
<dbReference type="SUPFAM" id="SSF51735">
    <property type="entry name" value="NAD(P)-binding Rossmann-fold domains"/>
    <property type="match status" value="1"/>
</dbReference>
<evidence type="ECO:0000313" key="2">
    <source>
        <dbReference type="EMBL" id="MFC4351043.1"/>
    </source>
</evidence>
<accession>A0ABV8UKP9</accession>
<dbReference type="RefSeq" id="WP_382421385.1">
    <property type="nucleotide sequence ID" value="NZ_JBHSCW010000003.1"/>
</dbReference>
<dbReference type="Pfam" id="PF01370">
    <property type="entry name" value="Epimerase"/>
    <property type="match status" value="1"/>
</dbReference>
<reference evidence="3" key="1">
    <citation type="journal article" date="2019" name="Int. J. Syst. Evol. Microbiol.">
        <title>The Global Catalogue of Microorganisms (GCM) 10K type strain sequencing project: providing services to taxonomists for standard genome sequencing and annotation.</title>
        <authorList>
            <consortium name="The Broad Institute Genomics Platform"/>
            <consortium name="The Broad Institute Genome Sequencing Center for Infectious Disease"/>
            <person name="Wu L."/>
            <person name="Ma J."/>
        </authorList>
    </citation>
    <scope>NUCLEOTIDE SEQUENCE [LARGE SCALE GENOMIC DNA]</scope>
    <source>
        <strain evidence="3">CECT 8472</strain>
    </source>
</reference>
<dbReference type="InterPro" id="IPR036291">
    <property type="entry name" value="NAD(P)-bd_dom_sf"/>
</dbReference>
<dbReference type="PANTHER" id="PTHR12126:SF11">
    <property type="entry name" value="NADH DEHYDROGENASE [UBIQUINONE] 1 ALPHA SUBCOMPLEX SUBUNIT 9, MITOCHONDRIAL"/>
    <property type="match status" value="1"/>
</dbReference>
<dbReference type="PANTHER" id="PTHR12126">
    <property type="entry name" value="NADH-UBIQUINONE OXIDOREDUCTASE 39 KDA SUBUNIT-RELATED"/>
    <property type="match status" value="1"/>
</dbReference>
<dbReference type="InterPro" id="IPR051207">
    <property type="entry name" value="ComplexI_NDUFA9_subunit"/>
</dbReference>
<evidence type="ECO:0000259" key="1">
    <source>
        <dbReference type="Pfam" id="PF01370"/>
    </source>
</evidence>
<organism evidence="2 3">
    <name type="scientific">Fodinicurvata halophila</name>
    <dbReference type="NCBI Taxonomy" id="1419723"/>
    <lineage>
        <taxon>Bacteria</taxon>
        <taxon>Pseudomonadati</taxon>
        <taxon>Pseudomonadota</taxon>
        <taxon>Alphaproteobacteria</taxon>
        <taxon>Rhodospirillales</taxon>
        <taxon>Rhodovibrionaceae</taxon>
        <taxon>Fodinicurvata</taxon>
    </lineage>
</organism>
<keyword evidence="3" id="KW-1185">Reference proteome</keyword>
<dbReference type="EMBL" id="JBHSCW010000003">
    <property type="protein sequence ID" value="MFC4351043.1"/>
    <property type="molecule type" value="Genomic_DNA"/>
</dbReference>
<proteinExistence type="predicted"/>
<protein>
    <submittedName>
        <fullName evidence="2">Complex I NDUFA9 subunit family protein</fullName>
    </submittedName>
</protein>
<evidence type="ECO:0000313" key="3">
    <source>
        <dbReference type="Proteomes" id="UP001595799"/>
    </source>
</evidence>
<feature type="domain" description="NAD-dependent epimerase/dehydratase" evidence="1">
    <location>
        <begin position="6"/>
        <end position="206"/>
    </location>
</feature>